<proteinExistence type="inferred from homology"/>
<dbReference type="Pfam" id="PF13661">
    <property type="entry name" value="2OG-FeII_Oxy_4"/>
    <property type="match status" value="1"/>
</dbReference>
<reference evidence="11 12" key="1">
    <citation type="submission" date="2023-09" db="EMBL/GenBank/DDBJ databases">
        <title>Nesidiocoris tenuis whole genome shotgun sequence.</title>
        <authorList>
            <person name="Shibata T."/>
            <person name="Shimoda M."/>
            <person name="Kobayashi T."/>
            <person name="Uehara T."/>
        </authorList>
    </citation>
    <scope>NUCLEOTIDE SEQUENCE [LARGE SCALE GENOMIC DNA]</scope>
    <source>
        <strain evidence="11 12">Japan</strain>
    </source>
</reference>
<comment type="similarity">
    <text evidence="2">Belongs to the TPA1 family.</text>
</comment>
<dbReference type="InterPro" id="IPR006620">
    <property type="entry name" value="Pro_4_hyd_alph"/>
</dbReference>
<dbReference type="InterPro" id="IPR019601">
    <property type="entry name" value="Oxoglutarate/Fe-dep_Oase_C"/>
</dbReference>
<evidence type="ECO:0000256" key="7">
    <source>
        <dbReference type="ARBA" id="ARBA00023004"/>
    </source>
</evidence>
<evidence type="ECO:0000259" key="10">
    <source>
        <dbReference type="PROSITE" id="PS51471"/>
    </source>
</evidence>
<dbReference type="InterPro" id="IPR051842">
    <property type="entry name" value="uS12_prolyl_hydroxylase"/>
</dbReference>
<dbReference type="Pfam" id="PF10637">
    <property type="entry name" value="Ofd1_CTDD"/>
    <property type="match status" value="1"/>
</dbReference>
<evidence type="ECO:0000256" key="8">
    <source>
        <dbReference type="ARBA" id="ARBA00029938"/>
    </source>
</evidence>
<dbReference type="InterPro" id="IPR039558">
    <property type="entry name" value="TPA1/OFD1_N"/>
</dbReference>
<protein>
    <recommendedName>
        <fullName evidence="8">uS12 prolyl 3-hydroxylase</fullName>
    </recommendedName>
</protein>
<evidence type="ECO:0000256" key="2">
    <source>
        <dbReference type="ARBA" id="ARBA00007443"/>
    </source>
</evidence>
<dbReference type="PROSITE" id="PS51471">
    <property type="entry name" value="FE2OG_OXY"/>
    <property type="match status" value="1"/>
</dbReference>
<keyword evidence="6" id="KW-0560">Oxidoreductase</keyword>
<dbReference type="EMBL" id="AP028913">
    <property type="protein sequence ID" value="BES94402.1"/>
    <property type="molecule type" value="Genomic_DNA"/>
</dbReference>
<evidence type="ECO:0000256" key="5">
    <source>
        <dbReference type="ARBA" id="ARBA00022964"/>
    </source>
</evidence>
<comment type="catalytic activity">
    <reaction evidence="9">
        <text>[ribosomal protein uS12]-L-proline + 2-oxoglutarate + O2 = [ribosomal protein uS12]-(3S)-3-hydroxy-L-proline + succinate + CO2</text>
        <dbReference type="Rhea" id="RHEA:54156"/>
        <dbReference type="Rhea" id="RHEA-COMP:13816"/>
        <dbReference type="Rhea" id="RHEA-COMP:13818"/>
        <dbReference type="ChEBI" id="CHEBI:15379"/>
        <dbReference type="ChEBI" id="CHEBI:16526"/>
        <dbReference type="ChEBI" id="CHEBI:16810"/>
        <dbReference type="ChEBI" id="CHEBI:30031"/>
        <dbReference type="ChEBI" id="CHEBI:50342"/>
        <dbReference type="ChEBI" id="CHEBI:85428"/>
    </reaction>
</comment>
<evidence type="ECO:0000256" key="4">
    <source>
        <dbReference type="ARBA" id="ARBA00022896"/>
    </source>
</evidence>
<comment type="cofactor">
    <cofactor evidence="1">
        <name>L-ascorbate</name>
        <dbReference type="ChEBI" id="CHEBI:38290"/>
    </cofactor>
</comment>
<keyword evidence="5" id="KW-0223">Dioxygenase</keyword>
<feature type="domain" description="Fe2OG dioxygenase" evidence="10">
    <location>
        <begin position="124"/>
        <end position="228"/>
    </location>
</feature>
<evidence type="ECO:0000313" key="11">
    <source>
        <dbReference type="EMBL" id="BES94402.1"/>
    </source>
</evidence>
<dbReference type="InterPro" id="IPR005123">
    <property type="entry name" value="Oxoglu/Fe-dep_dioxygenase_dom"/>
</dbReference>
<accession>A0ABN7AVD0</accession>
<evidence type="ECO:0000256" key="9">
    <source>
        <dbReference type="ARBA" id="ARBA00047444"/>
    </source>
</evidence>
<keyword evidence="3" id="KW-0479">Metal-binding</keyword>
<keyword evidence="12" id="KW-1185">Reference proteome</keyword>
<dbReference type="SMART" id="SM00702">
    <property type="entry name" value="P4Hc"/>
    <property type="match status" value="1"/>
</dbReference>
<name>A0ABN7AVD0_9HEMI</name>
<evidence type="ECO:0000313" key="12">
    <source>
        <dbReference type="Proteomes" id="UP001307889"/>
    </source>
</evidence>
<gene>
    <name evidence="11" type="ORF">NTJ_07211</name>
</gene>
<organism evidence="11 12">
    <name type="scientific">Nesidiocoris tenuis</name>
    <dbReference type="NCBI Taxonomy" id="355587"/>
    <lineage>
        <taxon>Eukaryota</taxon>
        <taxon>Metazoa</taxon>
        <taxon>Ecdysozoa</taxon>
        <taxon>Arthropoda</taxon>
        <taxon>Hexapoda</taxon>
        <taxon>Insecta</taxon>
        <taxon>Pterygota</taxon>
        <taxon>Neoptera</taxon>
        <taxon>Paraneoptera</taxon>
        <taxon>Hemiptera</taxon>
        <taxon>Heteroptera</taxon>
        <taxon>Panheteroptera</taxon>
        <taxon>Cimicomorpha</taxon>
        <taxon>Miridae</taxon>
        <taxon>Dicyphina</taxon>
        <taxon>Nesidiocoris</taxon>
    </lineage>
</organism>
<evidence type="ECO:0000256" key="6">
    <source>
        <dbReference type="ARBA" id="ARBA00023002"/>
    </source>
</evidence>
<keyword evidence="4" id="KW-0847">Vitamin C</keyword>
<evidence type="ECO:0000256" key="3">
    <source>
        <dbReference type="ARBA" id="ARBA00022723"/>
    </source>
</evidence>
<dbReference type="PANTHER" id="PTHR12117">
    <property type="entry name" value="HISTONE ACETYLTRANSFERASE COMPLEX"/>
    <property type="match status" value="1"/>
</dbReference>
<dbReference type="PANTHER" id="PTHR12117:SF0">
    <property type="entry name" value="PROLYL 3-HYDROXYLASE OGFOD1"/>
    <property type="match status" value="1"/>
</dbReference>
<evidence type="ECO:0000256" key="1">
    <source>
        <dbReference type="ARBA" id="ARBA00001961"/>
    </source>
</evidence>
<dbReference type="Proteomes" id="UP001307889">
    <property type="component" value="Chromosome 5"/>
</dbReference>
<sequence length="478" mass="54665">MPAISPINQNFMALNPEIISEDTIARIRDLYLQPSDGDSHDDHFQIVHSPFKALKFKDFYKDADSLRELTEEVEKLTFYDKQNDLYNLKQSEDLTDSENEVISKFVSTLRKDVGQSLSRIMEVSFNDNFTLTASRYAAKDVLLCHDDKCVDRCVAFVLYLTGTGEEKGGAFEMFGKDGNGQPTTVVKSLPAVANSFLCFEVGNFTYHQVSEVIDPTFERLSLNGWFHSDREISLLDYADPRPPVQQQVPNEDGLLFDECVSPMYLLPATVSQACAKFEGDSQIEFLNFLRPNMYKKCLEELKTLTDWTPRGPANRRHYSVMENVQEPNLKKLFESLASPQCVSFLKQVTGLSLVPKSPDVEESSEFSIELQKWAPGDYTMATDNDEYFLHNGLDFFLWFGSEEAELDHETGGNIVYLSTDEDDDDEDDRYLLGIDPQDNALHLVYRTDMTVRFTKYINHTAKSPYYCIAATYYERDED</sequence>
<dbReference type="Gene3D" id="2.60.120.620">
    <property type="entry name" value="q2cbj1_9rhob like domain"/>
    <property type="match status" value="2"/>
</dbReference>
<keyword evidence="7" id="KW-0408">Iron</keyword>